<comment type="similarity">
    <text evidence="1">Belongs to the bacterial solute-binding protein ModA family.</text>
</comment>
<accession>A0A5C6EBJ7</accession>
<dbReference type="PIRSF" id="PIRSF004846">
    <property type="entry name" value="ModA"/>
    <property type="match status" value="1"/>
</dbReference>
<evidence type="ECO:0000256" key="3">
    <source>
        <dbReference type="ARBA" id="ARBA00022723"/>
    </source>
</evidence>
<evidence type="ECO:0000256" key="2">
    <source>
        <dbReference type="ARBA" id="ARBA00022505"/>
    </source>
</evidence>
<reference evidence="8 9" key="1">
    <citation type="submission" date="2019-02" db="EMBL/GenBank/DDBJ databases">
        <title>Deep-cultivation of Planctomycetes and their phenomic and genomic characterization uncovers novel biology.</title>
        <authorList>
            <person name="Wiegand S."/>
            <person name="Jogler M."/>
            <person name="Boedeker C."/>
            <person name="Pinto D."/>
            <person name="Vollmers J."/>
            <person name="Rivas-Marin E."/>
            <person name="Kohn T."/>
            <person name="Peeters S.H."/>
            <person name="Heuer A."/>
            <person name="Rast P."/>
            <person name="Oberbeckmann S."/>
            <person name="Bunk B."/>
            <person name="Jeske O."/>
            <person name="Meyerdierks A."/>
            <person name="Storesund J.E."/>
            <person name="Kallscheuer N."/>
            <person name="Luecker S."/>
            <person name="Lage O.M."/>
            <person name="Pohl T."/>
            <person name="Merkel B.J."/>
            <person name="Hornburger P."/>
            <person name="Mueller R.-W."/>
            <person name="Bruemmer F."/>
            <person name="Labrenz M."/>
            <person name="Spormann A.M."/>
            <person name="Op Den Camp H."/>
            <person name="Overmann J."/>
            <person name="Amann R."/>
            <person name="Jetten M.S.M."/>
            <person name="Mascher T."/>
            <person name="Medema M.H."/>
            <person name="Devos D.P."/>
            <person name="Kaster A.-K."/>
            <person name="Ovreas L."/>
            <person name="Rohde M."/>
            <person name="Galperin M.Y."/>
            <person name="Jogler C."/>
        </authorList>
    </citation>
    <scope>NUCLEOTIDE SEQUENCE [LARGE SCALE GENOMIC DNA]</scope>
    <source>
        <strain evidence="8 9">Q31b</strain>
    </source>
</reference>
<keyword evidence="4 7" id="KW-0732">Signal</keyword>
<evidence type="ECO:0000256" key="4">
    <source>
        <dbReference type="ARBA" id="ARBA00022729"/>
    </source>
</evidence>
<evidence type="ECO:0000256" key="6">
    <source>
        <dbReference type="PIRSR" id="PIRSR004846-1"/>
    </source>
</evidence>
<name>A0A5C6EBJ7_9BACT</name>
<dbReference type="PANTHER" id="PTHR30632">
    <property type="entry name" value="MOLYBDATE-BINDING PERIPLASMIC PROTEIN"/>
    <property type="match status" value="1"/>
</dbReference>
<evidence type="ECO:0000256" key="7">
    <source>
        <dbReference type="SAM" id="SignalP"/>
    </source>
</evidence>
<sequence length="261" mass="28397" precursor="true">MTAVKRCFAGAMVAIFCLLALGCDLAETNRSEGNEIMVLVAASTNEAIKQIAYQFELRTGVGVVISSGPSNNLARQIVTGAPVDVFVSANQQWADAIVQSEPVEESTNLLTNRIVLIVRKGNPANVKQPSDLMANNIHRVAIAGENVPVGMYAEQALLKLGMYEQLTHENKFARGSDARVTLTYVQRGEAEAGIVYASDVIGATDVEVVYEFDPQSHEAIVYPLLLLKRVAMNPSAREFYEYLESDDATKVFEAYGFVSAK</sequence>
<dbReference type="NCBIfam" id="TIGR01256">
    <property type="entry name" value="modA"/>
    <property type="match status" value="1"/>
</dbReference>
<protein>
    <submittedName>
        <fullName evidence="8">Molybdate-binding periplasmic protein</fullName>
    </submittedName>
</protein>
<comment type="subunit">
    <text evidence="5">The complex is composed of two ATP-binding proteins (ModC), two transmembrane proteins (ModB) and a solute-binding protein (ModA).</text>
</comment>
<dbReference type="GO" id="GO:0030973">
    <property type="term" value="F:molybdate ion binding"/>
    <property type="evidence" value="ECO:0007669"/>
    <property type="project" value="TreeGrafter"/>
</dbReference>
<dbReference type="Pfam" id="PF13531">
    <property type="entry name" value="SBP_bac_11"/>
    <property type="match status" value="1"/>
</dbReference>
<dbReference type="EMBL" id="SJPY01000001">
    <property type="protein sequence ID" value="TWU45141.1"/>
    <property type="molecule type" value="Genomic_DNA"/>
</dbReference>
<keyword evidence="3 6" id="KW-0479">Metal-binding</keyword>
<dbReference type="PROSITE" id="PS51257">
    <property type="entry name" value="PROKAR_LIPOPROTEIN"/>
    <property type="match status" value="1"/>
</dbReference>
<evidence type="ECO:0000313" key="8">
    <source>
        <dbReference type="EMBL" id="TWU45141.1"/>
    </source>
</evidence>
<dbReference type="SUPFAM" id="SSF53850">
    <property type="entry name" value="Periplasmic binding protein-like II"/>
    <property type="match status" value="1"/>
</dbReference>
<comment type="caution">
    <text evidence="8">The sequence shown here is derived from an EMBL/GenBank/DDBJ whole genome shotgun (WGS) entry which is preliminary data.</text>
</comment>
<keyword evidence="2 6" id="KW-0500">Molybdenum</keyword>
<dbReference type="InterPro" id="IPR050682">
    <property type="entry name" value="ModA/WtpA"/>
</dbReference>
<gene>
    <name evidence="8" type="primary">modA_1</name>
    <name evidence="8" type="ORF">Q31b_03120</name>
</gene>
<keyword evidence="9" id="KW-1185">Reference proteome</keyword>
<feature type="signal peptide" evidence="7">
    <location>
        <begin position="1"/>
        <end position="26"/>
    </location>
</feature>
<organism evidence="8 9">
    <name type="scientific">Novipirellula aureliae</name>
    <dbReference type="NCBI Taxonomy" id="2527966"/>
    <lineage>
        <taxon>Bacteria</taxon>
        <taxon>Pseudomonadati</taxon>
        <taxon>Planctomycetota</taxon>
        <taxon>Planctomycetia</taxon>
        <taxon>Pirellulales</taxon>
        <taxon>Pirellulaceae</taxon>
        <taxon>Novipirellula</taxon>
    </lineage>
</organism>
<dbReference type="FunFam" id="3.40.190.10:FF:000035">
    <property type="entry name" value="Molybdate ABC transporter substrate-binding protein"/>
    <property type="match status" value="1"/>
</dbReference>
<evidence type="ECO:0000313" key="9">
    <source>
        <dbReference type="Proteomes" id="UP000315471"/>
    </source>
</evidence>
<feature type="binding site" evidence="6">
    <location>
        <position position="196"/>
    </location>
    <ligand>
        <name>molybdate</name>
        <dbReference type="ChEBI" id="CHEBI:36264"/>
    </ligand>
</feature>
<feature type="binding site" evidence="6">
    <location>
        <position position="70"/>
    </location>
    <ligand>
        <name>molybdate</name>
        <dbReference type="ChEBI" id="CHEBI:36264"/>
    </ligand>
</feature>
<dbReference type="OrthoDB" id="9785015at2"/>
<feature type="chain" id="PRO_5022934032" evidence="7">
    <location>
        <begin position="27"/>
        <end position="261"/>
    </location>
</feature>
<dbReference type="Proteomes" id="UP000315471">
    <property type="component" value="Unassembled WGS sequence"/>
</dbReference>
<dbReference type="AlphaFoldDB" id="A0A5C6EBJ7"/>
<dbReference type="GO" id="GO:0046872">
    <property type="term" value="F:metal ion binding"/>
    <property type="evidence" value="ECO:0007669"/>
    <property type="project" value="UniProtKB-KW"/>
</dbReference>
<dbReference type="Gene3D" id="3.40.190.10">
    <property type="entry name" value="Periplasmic binding protein-like II"/>
    <property type="match status" value="2"/>
</dbReference>
<proteinExistence type="inferred from homology"/>
<evidence type="ECO:0000256" key="1">
    <source>
        <dbReference type="ARBA" id="ARBA00009175"/>
    </source>
</evidence>
<feature type="binding site" evidence="6">
    <location>
        <position position="43"/>
    </location>
    <ligand>
        <name>molybdate</name>
        <dbReference type="ChEBI" id="CHEBI:36264"/>
    </ligand>
</feature>
<dbReference type="GO" id="GO:0015689">
    <property type="term" value="P:molybdate ion transport"/>
    <property type="evidence" value="ECO:0007669"/>
    <property type="project" value="InterPro"/>
</dbReference>
<dbReference type="GO" id="GO:1901359">
    <property type="term" value="F:tungstate binding"/>
    <property type="evidence" value="ECO:0007669"/>
    <property type="project" value="UniProtKB-ARBA"/>
</dbReference>
<evidence type="ECO:0000256" key="5">
    <source>
        <dbReference type="ARBA" id="ARBA00062515"/>
    </source>
</evidence>
<dbReference type="PANTHER" id="PTHR30632:SF0">
    <property type="entry name" value="SULFATE-BINDING PROTEIN"/>
    <property type="match status" value="1"/>
</dbReference>
<dbReference type="InterPro" id="IPR005950">
    <property type="entry name" value="ModA"/>
</dbReference>